<accession>A0A392TDW7</accession>
<proteinExistence type="predicted"/>
<protein>
    <submittedName>
        <fullName evidence="1">Uncharacterized protein</fullName>
    </submittedName>
</protein>
<reference evidence="1 2" key="1">
    <citation type="journal article" date="2018" name="Front. Plant Sci.">
        <title>Red Clover (Trifolium pratense) and Zigzag Clover (T. medium) - A Picture of Genomic Similarities and Differences.</title>
        <authorList>
            <person name="Dluhosova J."/>
            <person name="Istvanek J."/>
            <person name="Nedelnik J."/>
            <person name="Repkova J."/>
        </authorList>
    </citation>
    <scope>NUCLEOTIDE SEQUENCE [LARGE SCALE GENOMIC DNA]</scope>
    <source>
        <strain evidence="2">cv. 10/8</strain>
        <tissue evidence="1">Leaf</tissue>
    </source>
</reference>
<keyword evidence="2" id="KW-1185">Reference proteome</keyword>
<name>A0A392TDW7_9FABA</name>
<organism evidence="1 2">
    <name type="scientific">Trifolium medium</name>
    <dbReference type="NCBI Taxonomy" id="97028"/>
    <lineage>
        <taxon>Eukaryota</taxon>
        <taxon>Viridiplantae</taxon>
        <taxon>Streptophyta</taxon>
        <taxon>Embryophyta</taxon>
        <taxon>Tracheophyta</taxon>
        <taxon>Spermatophyta</taxon>
        <taxon>Magnoliopsida</taxon>
        <taxon>eudicotyledons</taxon>
        <taxon>Gunneridae</taxon>
        <taxon>Pentapetalae</taxon>
        <taxon>rosids</taxon>
        <taxon>fabids</taxon>
        <taxon>Fabales</taxon>
        <taxon>Fabaceae</taxon>
        <taxon>Papilionoideae</taxon>
        <taxon>50 kb inversion clade</taxon>
        <taxon>NPAAA clade</taxon>
        <taxon>Hologalegina</taxon>
        <taxon>IRL clade</taxon>
        <taxon>Trifolieae</taxon>
        <taxon>Trifolium</taxon>
    </lineage>
</organism>
<feature type="non-terminal residue" evidence="1">
    <location>
        <position position="52"/>
    </location>
</feature>
<comment type="caution">
    <text evidence="1">The sequence shown here is derived from an EMBL/GenBank/DDBJ whole genome shotgun (WGS) entry which is preliminary data.</text>
</comment>
<dbReference type="EMBL" id="LXQA010551445">
    <property type="protein sequence ID" value="MCI58774.1"/>
    <property type="molecule type" value="Genomic_DNA"/>
</dbReference>
<sequence length="52" mass="5648">MSFSSFEPENLTAFLRVVTNSGVVNLEEISMDVVIVDTESAITKARLLGFLG</sequence>
<dbReference type="Proteomes" id="UP000265520">
    <property type="component" value="Unassembled WGS sequence"/>
</dbReference>
<evidence type="ECO:0000313" key="1">
    <source>
        <dbReference type="EMBL" id="MCI58774.1"/>
    </source>
</evidence>
<evidence type="ECO:0000313" key="2">
    <source>
        <dbReference type="Proteomes" id="UP000265520"/>
    </source>
</evidence>
<dbReference type="AlphaFoldDB" id="A0A392TDW7"/>